<keyword evidence="3" id="KW-1185">Reference proteome</keyword>
<evidence type="ECO:0000313" key="2">
    <source>
        <dbReference type="EMBL" id="KAK3254075.1"/>
    </source>
</evidence>
<dbReference type="AlphaFoldDB" id="A0AAE0CH66"/>
<feature type="region of interest" description="Disordered" evidence="1">
    <location>
        <begin position="1"/>
        <end position="117"/>
    </location>
</feature>
<organism evidence="2 3">
    <name type="scientific">Cymbomonas tetramitiformis</name>
    <dbReference type="NCBI Taxonomy" id="36881"/>
    <lineage>
        <taxon>Eukaryota</taxon>
        <taxon>Viridiplantae</taxon>
        <taxon>Chlorophyta</taxon>
        <taxon>Pyramimonadophyceae</taxon>
        <taxon>Pyramimonadales</taxon>
        <taxon>Pyramimonadaceae</taxon>
        <taxon>Cymbomonas</taxon>
    </lineage>
</organism>
<evidence type="ECO:0000313" key="3">
    <source>
        <dbReference type="Proteomes" id="UP001190700"/>
    </source>
</evidence>
<accession>A0AAE0CH66</accession>
<name>A0AAE0CH66_9CHLO</name>
<dbReference type="Proteomes" id="UP001190700">
    <property type="component" value="Unassembled WGS sequence"/>
</dbReference>
<protein>
    <submittedName>
        <fullName evidence="2">Uncharacterized protein</fullName>
    </submittedName>
</protein>
<feature type="compositionally biased region" description="Polar residues" evidence="1">
    <location>
        <begin position="56"/>
        <end position="72"/>
    </location>
</feature>
<evidence type="ECO:0000256" key="1">
    <source>
        <dbReference type="SAM" id="MobiDB-lite"/>
    </source>
</evidence>
<gene>
    <name evidence="2" type="ORF">CYMTET_36697</name>
</gene>
<dbReference type="EMBL" id="LGRX02024193">
    <property type="protein sequence ID" value="KAK3254075.1"/>
    <property type="molecule type" value="Genomic_DNA"/>
</dbReference>
<proteinExistence type="predicted"/>
<sequence>MWVSSPADRGFGSRVEPGRDIAARRRSSLQEAATYESLNPRNDFVAIDVTSDKQARNLSPDQRQAGATSARTATEARLSPDRDKRRRPASRRTGATSGRAASARTGDKRGDATSADS</sequence>
<reference evidence="2 3" key="1">
    <citation type="journal article" date="2015" name="Genome Biol. Evol.">
        <title>Comparative Genomics of a Bacterivorous Green Alga Reveals Evolutionary Causalities and Consequences of Phago-Mixotrophic Mode of Nutrition.</title>
        <authorList>
            <person name="Burns J.A."/>
            <person name="Paasch A."/>
            <person name="Narechania A."/>
            <person name="Kim E."/>
        </authorList>
    </citation>
    <scope>NUCLEOTIDE SEQUENCE [LARGE SCALE GENOMIC DNA]</scope>
    <source>
        <strain evidence="2 3">PLY_AMNH</strain>
    </source>
</reference>
<comment type="caution">
    <text evidence="2">The sequence shown here is derived from an EMBL/GenBank/DDBJ whole genome shotgun (WGS) entry which is preliminary data.</text>
</comment>